<proteinExistence type="predicted"/>
<reference evidence="3" key="1">
    <citation type="journal article" date="2019" name="Int. J. Syst. Evol. Microbiol.">
        <title>The Global Catalogue of Microorganisms (GCM) 10K type strain sequencing project: providing services to taxonomists for standard genome sequencing and annotation.</title>
        <authorList>
            <consortium name="The Broad Institute Genomics Platform"/>
            <consortium name="The Broad Institute Genome Sequencing Center for Infectious Disease"/>
            <person name="Wu L."/>
            <person name="Ma J."/>
        </authorList>
    </citation>
    <scope>NUCLEOTIDE SEQUENCE [LARGE SCALE GENOMIC DNA]</scope>
    <source>
        <strain evidence="3">JCM 31696</strain>
    </source>
</reference>
<keyword evidence="1" id="KW-0812">Transmembrane</keyword>
<accession>A0ABW3CCU6</accession>
<name>A0ABW3CCU6_9ACTN</name>
<evidence type="ECO:0000313" key="2">
    <source>
        <dbReference type="EMBL" id="MFD0852283.1"/>
    </source>
</evidence>
<dbReference type="EMBL" id="JBHTIR010001218">
    <property type="protein sequence ID" value="MFD0852283.1"/>
    <property type="molecule type" value="Genomic_DNA"/>
</dbReference>
<keyword evidence="1" id="KW-1133">Transmembrane helix</keyword>
<gene>
    <name evidence="2" type="ORF">ACFQ07_08620</name>
</gene>
<feature type="transmembrane region" description="Helical" evidence="1">
    <location>
        <begin position="12"/>
        <end position="32"/>
    </location>
</feature>
<dbReference type="Proteomes" id="UP001597083">
    <property type="component" value="Unassembled WGS sequence"/>
</dbReference>
<keyword evidence="3" id="KW-1185">Reference proteome</keyword>
<evidence type="ECO:0000256" key="1">
    <source>
        <dbReference type="SAM" id="Phobius"/>
    </source>
</evidence>
<keyword evidence="1" id="KW-0472">Membrane</keyword>
<feature type="non-terminal residue" evidence="2">
    <location>
        <position position="1"/>
    </location>
</feature>
<protein>
    <submittedName>
        <fullName evidence="2">Uncharacterized protein</fullName>
    </submittedName>
</protein>
<organism evidence="2 3">
    <name type="scientific">Actinomadura adrarensis</name>
    <dbReference type="NCBI Taxonomy" id="1819600"/>
    <lineage>
        <taxon>Bacteria</taxon>
        <taxon>Bacillati</taxon>
        <taxon>Actinomycetota</taxon>
        <taxon>Actinomycetes</taxon>
        <taxon>Streptosporangiales</taxon>
        <taxon>Thermomonosporaceae</taxon>
        <taxon>Actinomadura</taxon>
    </lineage>
</organism>
<evidence type="ECO:0000313" key="3">
    <source>
        <dbReference type="Proteomes" id="UP001597083"/>
    </source>
</evidence>
<comment type="caution">
    <text evidence="2">The sequence shown here is derived from an EMBL/GenBank/DDBJ whole genome shotgun (WGS) entry which is preliminary data.</text>
</comment>
<sequence length="63" mass="6693">RTVVRGAVAVRAALVFFLDLVVALVAVARAAVPRLDVVRAVVLAGTDLPPRDDQQSGSLFHRT</sequence>